<dbReference type="PANTHER" id="PTHR43464">
    <property type="entry name" value="METHYLTRANSFERASE"/>
    <property type="match status" value="1"/>
</dbReference>
<dbReference type="InterPro" id="IPR029063">
    <property type="entry name" value="SAM-dependent_MTases_sf"/>
</dbReference>
<dbReference type="Proteomes" id="UP000027980">
    <property type="component" value="Chromosome"/>
</dbReference>
<dbReference type="GeneID" id="34221982"/>
<proteinExistence type="predicted"/>
<keyword evidence="1 5" id="KW-0489">Methyltransferase</keyword>
<evidence type="ECO:0000259" key="4">
    <source>
        <dbReference type="Pfam" id="PF08241"/>
    </source>
</evidence>
<keyword evidence="3" id="KW-0949">S-adenosyl-L-methionine</keyword>
<evidence type="ECO:0000313" key="6">
    <source>
        <dbReference type="Proteomes" id="UP000027980"/>
    </source>
</evidence>
<evidence type="ECO:0000256" key="2">
    <source>
        <dbReference type="ARBA" id="ARBA00022679"/>
    </source>
</evidence>
<evidence type="ECO:0000256" key="3">
    <source>
        <dbReference type="ARBA" id="ARBA00022691"/>
    </source>
</evidence>
<dbReference type="InterPro" id="IPR013216">
    <property type="entry name" value="Methyltransf_11"/>
</dbReference>
<keyword evidence="2" id="KW-0808">Transferase</keyword>
<dbReference type="Pfam" id="PF08241">
    <property type="entry name" value="Methyltransf_11"/>
    <property type="match status" value="1"/>
</dbReference>
<evidence type="ECO:0000256" key="1">
    <source>
        <dbReference type="ARBA" id="ARBA00022603"/>
    </source>
</evidence>
<dbReference type="HOGENOM" id="CLU_049749_4_0_9"/>
<dbReference type="AlphaFoldDB" id="A0A075LGL5"/>
<evidence type="ECO:0000313" key="5">
    <source>
        <dbReference type="EMBL" id="AIF65785.1"/>
    </source>
</evidence>
<sequence>MKQNIYDNEAFFENYKALREDPVNYNELLEQPEIKRMLPDLNGKHVLDIGCGMGDLAMYCAEQGAASVTALDPSSKMLQEARTRNNHPSIEYIQTALEDAVLKKESYDIAVSSLVMHYVADYDAVIQSIHAALKEDGILLFSTEHPIVTARKEGNKWILDEEGNRIHFAVDNYQELGRREVKWYVNGVVYYHRSIAALCNGLIRNGFSLEEVSEPMPNEAAIAQLPRIEHELRRPSFIILKARKTARP</sequence>
<reference evidence="5 6" key="1">
    <citation type="submission" date="2014-07" db="EMBL/GenBank/DDBJ databases">
        <title>Complete genome sequence of a moderately halophilic bacterium Terribacillus aidingensis MP602, isolated from Cryptomeria fortunei in Tianmu mountain in China.</title>
        <authorList>
            <person name="Wang Y."/>
            <person name="Lu P."/>
            <person name="Zhang L."/>
        </authorList>
    </citation>
    <scope>NUCLEOTIDE SEQUENCE [LARGE SCALE GENOMIC DNA]</scope>
    <source>
        <strain evidence="5 6">MP602</strain>
    </source>
</reference>
<name>A0A075LGL5_9BACI</name>
<accession>A0A075LGL5</accession>
<dbReference type="EMBL" id="CP008876">
    <property type="protein sequence ID" value="AIF65785.1"/>
    <property type="molecule type" value="Genomic_DNA"/>
</dbReference>
<organism evidence="5 6">
    <name type="scientific">Terribacillus saccharophilus</name>
    <dbReference type="NCBI Taxonomy" id="361277"/>
    <lineage>
        <taxon>Bacteria</taxon>
        <taxon>Bacillati</taxon>
        <taxon>Bacillota</taxon>
        <taxon>Bacilli</taxon>
        <taxon>Bacillales</taxon>
        <taxon>Bacillaceae</taxon>
        <taxon>Terribacillus</taxon>
    </lineage>
</organism>
<dbReference type="RefSeq" id="WP_038558615.1">
    <property type="nucleotide sequence ID" value="NZ_CP008876.1"/>
</dbReference>
<dbReference type="PANTHER" id="PTHR43464:SF19">
    <property type="entry name" value="UBIQUINONE BIOSYNTHESIS O-METHYLTRANSFERASE, MITOCHONDRIAL"/>
    <property type="match status" value="1"/>
</dbReference>
<dbReference type="OrthoDB" id="9791837at2"/>
<dbReference type="KEGG" id="tap:GZ22_03405"/>
<protein>
    <submittedName>
        <fullName evidence="5">Methyltransferase</fullName>
    </submittedName>
</protein>
<gene>
    <name evidence="5" type="ORF">GZ22_03405</name>
</gene>
<dbReference type="CDD" id="cd02440">
    <property type="entry name" value="AdoMet_MTases"/>
    <property type="match status" value="1"/>
</dbReference>
<dbReference type="SUPFAM" id="SSF53335">
    <property type="entry name" value="S-adenosyl-L-methionine-dependent methyltransferases"/>
    <property type="match status" value="1"/>
</dbReference>
<feature type="domain" description="Methyltransferase type 11" evidence="4">
    <location>
        <begin position="47"/>
        <end position="141"/>
    </location>
</feature>
<dbReference type="GO" id="GO:0032259">
    <property type="term" value="P:methylation"/>
    <property type="evidence" value="ECO:0007669"/>
    <property type="project" value="UniProtKB-KW"/>
</dbReference>
<dbReference type="Gene3D" id="3.40.50.150">
    <property type="entry name" value="Vaccinia Virus protein VP39"/>
    <property type="match status" value="1"/>
</dbReference>
<dbReference type="GO" id="GO:0008757">
    <property type="term" value="F:S-adenosylmethionine-dependent methyltransferase activity"/>
    <property type="evidence" value="ECO:0007669"/>
    <property type="project" value="InterPro"/>
</dbReference>